<evidence type="ECO:0000313" key="3">
    <source>
        <dbReference type="Proteomes" id="UP000019277"/>
    </source>
</evidence>
<dbReference type="Proteomes" id="UP000019277">
    <property type="component" value="Unassembled WGS sequence"/>
</dbReference>
<accession>W7J3X2</accession>
<dbReference type="SUPFAM" id="SSF51735">
    <property type="entry name" value="NAD(P)-binding Rossmann-fold domains"/>
    <property type="match status" value="1"/>
</dbReference>
<keyword evidence="3" id="KW-1185">Reference proteome</keyword>
<dbReference type="STRING" id="909613.UO65_3892"/>
<name>W7J3X2_9PSEU</name>
<dbReference type="CDD" id="cd05269">
    <property type="entry name" value="TMR_SDR_a"/>
    <property type="match status" value="1"/>
</dbReference>
<feature type="domain" description="NmrA-like" evidence="1">
    <location>
        <begin position="2"/>
        <end position="257"/>
    </location>
</feature>
<dbReference type="Gene3D" id="3.90.25.10">
    <property type="entry name" value="UDP-galactose 4-epimerase, domain 1"/>
    <property type="match status" value="1"/>
</dbReference>
<dbReference type="AlphaFoldDB" id="W7J3X2"/>
<reference evidence="2 3" key="1">
    <citation type="journal article" date="2014" name="Genome Announc.">
        <title>Draft Genome Sequence of the Antitrypanosomally Active Sponge-Associated Bacterium Actinokineospora sp. Strain EG49.</title>
        <authorList>
            <person name="Harjes J."/>
            <person name="Ryu T."/>
            <person name="Abdelmohsen U.R."/>
            <person name="Moitinho-Silva L."/>
            <person name="Horn H."/>
            <person name="Ravasi T."/>
            <person name="Hentschel U."/>
        </authorList>
    </citation>
    <scope>NUCLEOTIDE SEQUENCE [LARGE SCALE GENOMIC DNA]</scope>
    <source>
        <strain evidence="2 3">EG49</strain>
    </source>
</reference>
<gene>
    <name evidence="2" type="ORF">UO65_3892</name>
</gene>
<dbReference type="InterPro" id="IPR052718">
    <property type="entry name" value="NmrA-type_oxidoreductase"/>
</dbReference>
<evidence type="ECO:0000259" key="1">
    <source>
        <dbReference type="Pfam" id="PF05368"/>
    </source>
</evidence>
<sequence length="284" mass="29665">MIIVTGATGALGGRVVERLLERLPADRVGVSVREPAKARHLADRGVRVRRGDFAEPATLPGAFADAEQVLLVSSDRFGEEAVRLHRTAISAAARAGVGRVLYTSHQGAAADSLFAAMPDHAATEEALAEAGVPWTSLRNGFYASTVRHLVGGARETGQLRAPEDGPVSWTAHDDLAEAAAIALTGPARPDGPTPPLTAGQALDLADVAAILSESTGRVIDRVTVGDEDHVAELVGQGMPEPYARAMLGVFRASRRGEFAVVDPALGELLGRPPRSVRDLLTASS</sequence>
<protein>
    <submittedName>
        <fullName evidence="2">NADPH:quinone oxidoreductase 2</fullName>
    </submittedName>
</protein>
<dbReference type="Gene3D" id="3.40.50.720">
    <property type="entry name" value="NAD(P)-binding Rossmann-like Domain"/>
    <property type="match status" value="1"/>
</dbReference>
<proteinExistence type="predicted"/>
<dbReference type="PATRIC" id="fig|909613.9.peg.3893"/>
<comment type="caution">
    <text evidence="2">The sequence shown here is derived from an EMBL/GenBank/DDBJ whole genome shotgun (WGS) entry which is preliminary data.</text>
</comment>
<dbReference type="InterPro" id="IPR008030">
    <property type="entry name" value="NmrA-like"/>
</dbReference>
<evidence type="ECO:0000313" key="2">
    <source>
        <dbReference type="EMBL" id="EWC60839.1"/>
    </source>
</evidence>
<dbReference type="OrthoDB" id="5510591at2"/>
<dbReference type="RefSeq" id="WP_035284508.1">
    <property type="nucleotide sequence ID" value="NZ_AYXG01000142.1"/>
</dbReference>
<dbReference type="eggNOG" id="COG0702">
    <property type="taxonomic scope" value="Bacteria"/>
</dbReference>
<dbReference type="EMBL" id="AYXG01000142">
    <property type="protein sequence ID" value="EWC60839.1"/>
    <property type="molecule type" value="Genomic_DNA"/>
</dbReference>
<dbReference type="PANTHER" id="PTHR47129:SF1">
    <property type="entry name" value="NMRA-LIKE DOMAIN-CONTAINING PROTEIN"/>
    <property type="match status" value="1"/>
</dbReference>
<organism evidence="2 3">
    <name type="scientific">Actinokineospora spheciospongiae</name>
    <dbReference type="NCBI Taxonomy" id="909613"/>
    <lineage>
        <taxon>Bacteria</taxon>
        <taxon>Bacillati</taxon>
        <taxon>Actinomycetota</taxon>
        <taxon>Actinomycetes</taxon>
        <taxon>Pseudonocardiales</taxon>
        <taxon>Pseudonocardiaceae</taxon>
        <taxon>Actinokineospora</taxon>
    </lineage>
</organism>
<dbReference type="Pfam" id="PF05368">
    <property type="entry name" value="NmrA"/>
    <property type="match status" value="1"/>
</dbReference>
<dbReference type="InterPro" id="IPR036291">
    <property type="entry name" value="NAD(P)-bd_dom_sf"/>
</dbReference>
<dbReference type="PANTHER" id="PTHR47129">
    <property type="entry name" value="QUINONE OXIDOREDUCTASE 2"/>
    <property type="match status" value="1"/>
</dbReference>